<dbReference type="Gene3D" id="3.40.1280.10">
    <property type="match status" value="1"/>
</dbReference>
<gene>
    <name evidence="4" type="ORF">NCTC12410_01374</name>
</gene>
<dbReference type="NCBIfam" id="TIGR00186">
    <property type="entry name" value="rRNA_methyl_3"/>
    <property type="match status" value="1"/>
</dbReference>
<dbReference type="RefSeq" id="WP_115011776.1">
    <property type="nucleotide sequence ID" value="NZ_UGHV01000001.1"/>
</dbReference>
<dbReference type="GO" id="GO:0006396">
    <property type="term" value="P:RNA processing"/>
    <property type="evidence" value="ECO:0007669"/>
    <property type="project" value="InterPro"/>
</dbReference>
<name>A0A377J4Y0_9HELI</name>
<evidence type="ECO:0000256" key="2">
    <source>
        <dbReference type="ARBA" id="ARBA00022679"/>
    </source>
</evidence>
<dbReference type="AlphaFoldDB" id="A0A377J4Y0"/>
<protein>
    <submittedName>
        <fullName evidence="4">rRNA methylase</fullName>
        <ecNumber evidence="4">2.1.1.-</ecNumber>
    </submittedName>
</protein>
<evidence type="ECO:0000259" key="3">
    <source>
        <dbReference type="SMART" id="SM00967"/>
    </source>
</evidence>
<organism evidence="4 5">
    <name type="scientific">Helicobacter canis</name>
    <dbReference type="NCBI Taxonomy" id="29419"/>
    <lineage>
        <taxon>Bacteria</taxon>
        <taxon>Pseudomonadati</taxon>
        <taxon>Campylobacterota</taxon>
        <taxon>Epsilonproteobacteria</taxon>
        <taxon>Campylobacterales</taxon>
        <taxon>Helicobacteraceae</taxon>
        <taxon>Helicobacter</taxon>
    </lineage>
</organism>
<dbReference type="SUPFAM" id="SSF55315">
    <property type="entry name" value="L30e-like"/>
    <property type="match status" value="1"/>
</dbReference>
<dbReference type="Proteomes" id="UP000254841">
    <property type="component" value="Unassembled WGS sequence"/>
</dbReference>
<dbReference type="EMBL" id="UGHV01000001">
    <property type="protein sequence ID" value="STO97542.1"/>
    <property type="molecule type" value="Genomic_DNA"/>
</dbReference>
<dbReference type="InterPro" id="IPR001537">
    <property type="entry name" value="SpoU_MeTrfase"/>
</dbReference>
<dbReference type="Gene3D" id="3.30.1330.30">
    <property type="match status" value="1"/>
</dbReference>
<dbReference type="InterPro" id="IPR029026">
    <property type="entry name" value="tRNA_m1G_MTases_N"/>
</dbReference>
<evidence type="ECO:0000313" key="5">
    <source>
        <dbReference type="Proteomes" id="UP000254841"/>
    </source>
</evidence>
<evidence type="ECO:0000313" key="4">
    <source>
        <dbReference type="EMBL" id="STO97542.1"/>
    </source>
</evidence>
<dbReference type="PANTHER" id="PTHR46429">
    <property type="entry name" value="23S RRNA (GUANOSINE-2'-O-)-METHYLTRANSFERASE RLMB"/>
    <property type="match status" value="1"/>
</dbReference>
<dbReference type="GO" id="GO:0032259">
    <property type="term" value="P:methylation"/>
    <property type="evidence" value="ECO:0007669"/>
    <property type="project" value="UniProtKB-KW"/>
</dbReference>
<dbReference type="EC" id="2.1.1.-" evidence="4"/>
<dbReference type="GO" id="GO:0005829">
    <property type="term" value="C:cytosol"/>
    <property type="evidence" value="ECO:0007669"/>
    <property type="project" value="TreeGrafter"/>
</dbReference>
<dbReference type="SUPFAM" id="SSF75217">
    <property type="entry name" value="alpha/beta knot"/>
    <property type="match status" value="1"/>
</dbReference>
<proteinExistence type="predicted"/>
<dbReference type="Pfam" id="PF08032">
    <property type="entry name" value="SpoU_sub_bind"/>
    <property type="match status" value="1"/>
</dbReference>
<dbReference type="PANTHER" id="PTHR46429:SF1">
    <property type="entry name" value="23S RRNA (GUANOSINE-2'-O-)-METHYLTRANSFERASE RLMB"/>
    <property type="match status" value="1"/>
</dbReference>
<dbReference type="Pfam" id="PF00588">
    <property type="entry name" value="SpoU_methylase"/>
    <property type="match status" value="1"/>
</dbReference>
<dbReference type="InterPro" id="IPR029064">
    <property type="entry name" value="Ribosomal_eL30-like_sf"/>
</dbReference>
<reference evidence="4 5" key="1">
    <citation type="submission" date="2018-06" db="EMBL/GenBank/DDBJ databases">
        <authorList>
            <consortium name="Pathogen Informatics"/>
            <person name="Doyle S."/>
        </authorList>
    </citation>
    <scope>NUCLEOTIDE SEQUENCE [LARGE SCALE GENOMIC DNA]</scope>
    <source>
        <strain evidence="4 5">NCTC12410</strain>
    </source>
</reference>
<dbReference type="GO" id="GO:0008173">
    <property type="term" value="F:RNA methyltransferase activity"/>
    <property type="evidence" value="ECO:0007669"/>
    <property type="project" value="InterPro"/>
</dbReference>
<dbReference type="SMART" id="SM00967">
    <property type="entry name" value="SpoU_sub_bind"/>
    <property type="match status" value="1"/>
</dbReference>
<dbReference type="InterPro" id="IPR004441">
    <property type="entry name" value="rRNA_MeTrfase_TrmH"/>
</dbReference>
<evidence type="ECO:0000256" key="1">
    <source>
        <dbReference type="ARBA" id="ARBA00022603"/>
    </source>
</evidence>
<dbReference type="InterPro" id="IPR029028">
    <property type="entry name" value="Alpha/beta_knot_MTases"/>
</dbReference>
<sequence>MIIYGKQIVLYAIAHHSDKICELYLAKEVDSRLFATIKSCRKPILRLDSKKAQALARGGNHQGVLARITPLESTSFAHIKQCQKILVLCGISDMGNIGGIFRSAYALGVEAIIIAQIKSPKIEQILRASSGAAFGLPFCVVENILDRINELKMAGFALYGADMRGDNIAHFNPAKKWAMFLGDESQGLYDKIAKKLDRILSIQMHNSFDSLNVSVAAGIMMAYLDSNKG</sequence>
<accession>A0A377J4Y0</accession>
<dbReference type="GO" id="GO:0003723">
    <property type="term" value="F:RNA binding"/>
    <property type="evidence" value="ECO:0007669"/>
    <property type="project" value="InterPro"/>
</dbReference>
<keyword evidence="2 4" id="KW-0808">Transferase</keyword>
<keyword evidence="1 4" id="KW-0489">Methyltransferase</keyword>
<feature type="domain" description="RNA 2-O ribose methyltransferase substrate binding" evidence="3">
    <location>
        <begin position="2"/>
        <end position="74"/>
    </location>
</feature>
<dbReference type="CDD" id="cd18095">
    <property type="entry name" value="SpoU-like_rRNA-MTase"/>
    <property type="match status" value="1"/>
</dbReference>
<dbReference type="InterPro" id="IPR013123">
    <property type="entry name" value="SpoU_subst-bd"/>
</dbReference>
<dbReference type="OrthoDB" id="9785673at2"/>